<dbReference type="Pfam" id="PF11635">
    <property type="entry name" value="Med16_N"/>
    <property type="match status" value="1"/>
</dbReference>
<accession>A0A0A1TCM5</accession>
<evidence type="ECO:0000256" key="5">
    <source>
        <dbReference type="ARBA" id="ARBA00023159"/>
    </source>
</evidence>
<evidence type="ECO:0000256" key="9">
    <source>
        <dbReference type="RuleBase" id="RU364149"/>
    </source>
</evidence>
<keyword evidence="13" id="KW-1185">Reference proteome</keyword>
<evidence type="ECO:0000256" key="6">
    <source>
        <dbReference type="ARBA" id="ARBA00023163"/>
    </source>
</evidence>
<dbReference type="PANTHER" id="PTHR13224:SF6">
    <property type="entry name" value="MEDIATOR OF RNA POLYMERASE II TRANSCRIPTION SUBUNIT 16"/>
    <property type="match status" value="1"/>
</dbReference>
<feature type="domain" description="Mediator complex subunit 16 C-terminal" evidence="11">
    <location>
        <begin position="850"/>
        <end position="942"/>
    </location>
</feature>
<evidence type="ECO:0000256" key="8">
    <source>
        <dbReference type="ARBA" id="ARBA00032015"/>
    </source>
</evidence>
<dbReference type="EMBL" id="CDHN01000002">
    <property type="protein sequence ID" value="CEJ85763.1"/>
    <property type="molecule type" value="Genomic_DNA"/>
</dbReference>
<organism evidence="12 13">
    <name type="scientific">[Torrubiella] hemipterigena</name>
    <dbReference type="NCBI Taxonomy" id="1531966"/>
    <lineage>
        <taxon>Eukaryota</taxon>
        <taxon>Fungi</taxon>
        <taxon>Dikarya</taxon>
        <taxon>Ascomycota</taxon>
        <taxon>Pezizomycotina</taxon>
        <taxon>Sordariomycetes</taxon>
        <taxon>Hypocreomycetidae</taxon>
        <taxon>Hypocreales</taxon>
        <taxon>Clavicipitaceae</taxon>
        <taxon>Clavicipitaceae incertae sedis</taxon>
        <taxon>'Torrubiella' clade</taxon>
    </lineage>
</organism>
<evidence type="ECO:0000256" key="3">
    <source>
        <dbReference type="ARBA" id="ARBA00019614"/>
    </source>
</evidence>
<comment type="similarity">
    <text evidence="2 9">Belongs to the Mediator complex subunit 16 family.</text>
</comment>
<evidence type="ECO:0000256" key="4">
    <source>
        <dbReference type="ARBA" id="ARBA00023015"/>
    </source>
</evidence>
<keyword evidence="6 9" id="KW-0804">Transcription</keyword>
<feature type="domain" description="Mediator complex subunit Med16 N-terminal" evidence="10">
    <location>
        <begin position="153"/>
        <end position="471"/>
    </location>
</feature>
<dbReference type="Pfam" id="PF20719">
    <property type="entry name" value="Med16_C"/>
    <property type="match status" value="1"/>
</dbReference>
<dbReference type="InterPro" id="IPR021665">
    <property type="entry name" value="Mediator_Med16_N"/>
</dbReference>
<evidence type="ECO:0000256" key="7">
    <source>
        <dbReference type="ARBA" id="ARBA00023242"/>
    </source>
</evidence>
<dbReference type="AlphaFoldDB" id="A0A0A1TCM5"/>
<evidence type="ECO:0000313" key="13">
    <source>
        <dbReference type="Proteomes" id="UP000039046"/>
    </source>
</evidence>
<evidence type="ECO:0000256" key="1">
    <source>
        <dbReference type="ARBA" id="ARBA00004123"/>
    </source>
</evidence>
<evidence type="ECO:0000256" key="2">
    <source>
        <dbReference type="ARBA" id="ARBA00006543"/>
    </source>
</evidence>
<dbReference type="PANTHER" id="PTHR13224">
    <property type="entry name" value="THYROID HORMONE RECEPTOR-ASSOCIATED PROTEIN-RELATED"/>
    <property type="match status" value="1"/>
</dbReference>
<proteinExistence type="inferred from homology"/>
<evidence type="ECO:0000259" key="11">
    <source>
        <dbReference type="Pfam" id="PF20719"/>
    </source>
</evidence>
<sequence length="951" mass="105161">MSTDKMPLLLDSGIGGGLPIVDDLFGDVNTLGLPSGGSGKQLQQRIQALKTRGCQQTIAWSKSGAIASITPDGEQLELRFLRAHPETGVWGLSEPTTCGVVKGTPTIPLVHLEWGLAVISELAVFDAVGRVTIVSFPTTLNHGVATRKWDNDPIEDLNAVVGCHWLSVAPGNQQKPYNVLYGPGKQQGNTFQYENTFVPSGGPHHPHAGKSALFSVTMGGTLKMFWTQNNSRIEESSLELESVSSSDGLLTHAAMASDKKYLNVAMLTASKKLRFAKLEIQWAGPGAVQEKSQLTAASRLNPSLVESHLASVDIKEAFIGIDGIATDLTQLHTLPSVIDQSGTNTSPPLILAIRAESGGAGFTIAQTIIDRWEAIEERQSLNSTFEQLGTRRNSISGDFQLPTVTRLKKLEPVIIDKVVVALHSIRFGKVLVLAMADGSVEYRDRTSFEQIYTTMDTDTVTDLRQVGWTFTDEGSCHQVAFSPTCSSKIQLGEDLRLRWSKLHYPLDGMGDSMQDNAYSHSIAAATIATASAVWYMANFDDLVAVMHPLAEKQKFIQDWVGELIRILKIQVDYVEELHHDSLMRNSQLQSCLSIMNNLGFKGEFAPRSFQSKFASVKLNIRNVVILISLANNTPVSMKEKMNPLDEPEVVLALAGCAKWSLDLLSWITESLFELMTNKNFTDLLTPQRFQEVTPFLYERNEISLHLVLSSCSRSFLTAICRRIAHLEDISSRAINFWRQSAQKEPGAAQRPQSVQLQQAYQKMQKVTSSGLIKVGEFEKLLTVLGADIRGMYHTMLPNVVKNSPNPPQGKAMEFAMKAAQIQLELHMLLAKAPAPTFVGVVRKFFAKELPAFRAQTDPASLFFYNFSLLSEEDDPKSLATRKERHVWVDLFNKTELRLGTNQVLWRRCVRCSAVMEDAAAERPGYRFVLSLQRKCSCGGTWALLAHDKLIP</sequence>
<comment type="subunit">
    <text evidence="9">Component of the Mediator complex.</text>
</comment>
<dbReference type="InterPro" id="IPR048339">
    <property type="entry name" value="Mediator_Med16_C"/>
</dbReference>
<dbReference type="STRING" id="1531966.A0A0A1TCM5"/>
<evidence type="ECO:0000313" key="12">
    <source>
        <dbReference type="EMBL" id="CEJ85763.1"/>
    </source>
</evidence>
<dbReference type="GO" id="GO:0045893">
    <property type="term" value="P:positive regulation of DNA-templated transcription"/>
    <property type="evidence" value="ECO:0007669"/>
    <property type="project" value="TreeGrafter"/>
</dbReference>
<dbReference type="InterPro" id="IPR048338">
    <property type="entry name" value="Mediator_Med16"/>
</dbReference>
<keyword evidence="7 9" id="KW-0539">Nucleus</keyword>
<dbReference type="Proteomes" id="UP000039046">
    <property type="component" value="Unassembled WGS sequence"/>
</dbReference>
<dbReference type="OrthoDB" id="4139168at2759"/>
<dbReference type="GO" id="GO:0016592">
    <property type="term" value="C:mediator complex"/>
    <property type="evidence" value="ECO:0007669"/>
    <property type="project" value="InterPro"/>
</dbReference>
<comment type="function">
    <text evidence="9">Component of the Mediator complex, a coactivator involved in the regulated transcription of nearly all RNA polymerase II-dependent genes. Mediator functions as a bridge to convey information from gene-specific regulatory proteins to the basal RNA polymerase II transcription machinery. Mediator is recruited to promoters by direct interactions with regulatory proteins and serves as a scaffold for the assembly of a functional preinitiation complex with RNA polymerase II and the general transcription factors.</text>
</comment>
<protein>
    <recommendedName>
        <fullName evidence="3 9">Mediator of RNA polymerase II transcription subunit 16</fullName>
    </recommendedName>
    <alternativeName>
        <fullName evidence="8 9">Mediator complex subunit 16</fullName>
    </alternativeName>
</protein>
<name>A0A0A1TCM5_9HYPO</name>
<keyword evidence="5 9" id="KW-0010">Activator</keyword>
<keyword evidence="4 9" id="KW-0805">Transcription regulation</keyword>
<evidence type="ECO:0000259" key="10">
    <source>
        <dbReference type="Pfam" id="PF11635"/>
    </source>
</evidence>
<dbReference type="HOGENOM" id="CLU_007624_1_0_1"/>
<reference evidence="12 13" key="1">
    <citation type="journal article" date="2015" name="Genome Announc.">
        <title>Draft Genome Sequence and Gene Annotation of the Entomopathogenic Fungus Verticillium hemipterigenum.</title>
        <authorList>
            <person name="Horn F."/>
            <person name="Habel A."/>
            <person name="Scharf D.H."/>
            <person name="Dworschak J."/>
            <person name="Brakhage A.A."/>
            <person name="Guthke R."/>
            <person name="Hertweck C."/>
            <person name="Linde J."/>
        </authorList>
    </citation>
    <scope>NUCLEOTIDE SEQUENCE [LARGE SCALE GENOMIC DNA]</scope>
</reference>
<gene>
    <name evidence="9" type="primary">MED16</name>
    <name evidence="12" type="ORF">VHEMI03908</name>
</gene>
<comment type="subcellular location">
    <subcellularLocation>
        <location evidence="1 9">Nucleus</location>
    </subcellularLocation>
</comment>